<organism evidence="3 4">
    <name type="scientific">candidate division WWE3 bacterium CG_4_9_14_3_um_filter_34_6</name>
    <dbReference type="NCBI Taxonomy" id="1975079"/>
    <lineage>
        <taxon>Bacteria</taxon>
        <taxon>Katanobacteria</taxon>
    </lineage>
</organism>
<sequence length="90" mass="10942">MWILYILLGDKDFFYVGITGNIEKRLKRHRGRYEIYTKRFKEIDLVYKEYYDFRADAESREKQIKGWSREKKKALIAGDIDKLKELSKSK</sequence>
<dbReference type="Gene3D" id="3.40.1440.10">
    <property type="entry name" value="GIY-YIG endonuclease"/>
    <property type="match status" value="1"/>
</dbReference>
<dbReference type="EMBL" id="PFWY01000090">
    <property type="protein sequence ID" value="PJA40571.1"/>
    <property type="molecule type" value="Genomic_DNA"/>
</dbReference>
<dbReference type="PANTHER" id="PTHR34477:SF1">
    <property type="entry name" value="UPF0213 PROTEIN YHBQ"/>
    <property type="match status" value="1"/>
</dbReference>
<feature type="domain" description="GIY-YIG" evidence="2">
    <location>
        <begin position="1"/>
        <end position="74"/>
    </location>
</feature>
<comment type="similarity">
    <text evidence="1">Belongs to the UPF0213 family.</text>
</comment>
<proteinExistence type="inferred from homology"/>
<comment type="caution">
    <text evidence="3">The sequence shown here is derived from an EMBL/GenBank/DDBJ whole genome shotgun (WGS) entry which is preliminary data.</text>
</comment>
<evidence type="ECO:0000313" key="4">
    <source>
        <dbReference type="Proteomes" id="UP000230683"/>
    </source>
</evidence>
<dbReference type="Pfam" id="PF01541">
    <property type="entry name" value="GIY-YIG"/>
    <property type="match status" value="1"/>
</dbReference>
<dbReference type="InterPro" id="IPR035901">
    <property type="entry name" value="GIY-YIG_endonuc_sf"/>
</dbReference>
<dbReference type="InterPro" id="IPR000305">
    <property type="entry name" value="GIY-YIG_endonuc"/>
</dbReference>
<dbReference type="Proteomes" id="UP000230683">
    <property type="component" value="Unassembled WGS sequence"/>
</dbReference>
<reference evidence="4" key="1">
    <citation type="submission" date="2017-09" db="EMBL/GenBank/DDBJ databases">
        <title>Depth-based differentiation of microbial function through sediment-hosted aquifers and enrichment of novel symbionts in the deep terrestrial subsurface.</title>
        <authorList>
            <person name="Probst A.J."/>
            <person name="Ladd B."/>
            <person name="Jarett J.K."/>
            <person name="Geller-Mcgrath D.E."/>
            <person name="Sieber C.M.K."/>
            <person name="Emerson J.B."/>
            <person name="Anantharaman K."/>
            <person name="Thomas B.C."/>
            <person name="Malmstrom R."/>
            <person name="Stieglmeier M."/>
            <person name="Klingl A."/>
            <person name="Woyke T."/>
            <person name="Ryan C.M."/>
            <person name="Banfield J.F."/>
        </authorList>
    </citation>
    <scope>NUCLEOTIDE SEQUENCE [LARGE SCALE GENOMIC DNA]</scope>
</reference>
<dbReference type="AlphaFoldDB" id="A0A2M7X3L2"/>
<gene>
    <name evidence="3" type="ORF">CO178_02015</name>
</gene>
<dbReference type="InterPro" id="IPR050190">
    <property type="entry name" value="UPF0213_domain"/>
</dbReference>
<dbReference type="PANTHER" id="PTHR34477">
    <property type="entry name" value="UPF0213 PROTEIN YHBQ"/>
    <property type="match status" value="1"/>
</dbReference>
<evidence type="ECO:0000256" key="1">
    <source>
        <dbReference type="ARBA" id="ARBA00007435"/>
    </source>
</evidence>
<name>A0A2M7X3L2_UNCKA</name>
<protein>
    <recommendedName>
        <fullName evidence="2">GIY-YIG domain-containing protein</fullName>
    </recommendedName>
</protein>
<evidence type="ECO:0000259" key="2">
    <source>
        <dbReference type="PROSITE" id="PS50164"/>
    </source>
</evidence>
<dbReference type="PROSITE" id="PS50164">
    <property type="entry name" value="GIY_YIG"/>
    <property type="match status" value="1"/>
</dbReference>
<dbReference type="SUPFAM" id="SSF82771">
    <property type="entry name" value="GIY-YIG endonuclease"/>
    <property type="match status" value="1"/>
</dbReference>
<accession>A0A2M7X3L2</accession>
<evidence type="ECO:0000313" key="3">
    <source>
        <dbReference type="EMBL" id="PJA40571.1"/>
    </source>
</evidence>